<feature type="domain" description="DUF6534" evidence="2">
    <location>
        <begin position="176"/>
        <end position="219"/>
    </location>
</feature>
<organism evidence="3 4">
    <name type="scientific">Hypholoma sublateritium (strain FD-334 SS-4)</name>
    <dbReference type="NCBI Taxonomy" id="945553"/>
    <lineage>
        <taxon>Eukaryota</taxon>
        <taxon>Fungi</taxon>
        <taxon>Dikarya</taxon>
        <taxon>Basidiomycota</taxon>
        <taxon>Agaricomycotina</taxon>
        <taxon>Agaricomycetes</taxon>
        <taxon>Agaricomycetidae</taxon>
        <taxon>Agaricales</taxon>
        <taxon>Agaricineae</taxon>
        <taxon>Strophariaceae</taxon>
        <taxon>Hypholoma</taxon>
    </lineage>
</organism>
<feature type="transmembrane region" description="Helical" evidence="1">
    <location>
        <begin position="127"/>
        <end position="149"/>
    </location>
</feature>
<dbReference type="Proteomes" id="UP000054270">
    <property type="component" value="Unassembled WGS sequence"/>
</dbReference>
<evidence type="ECO:0000313" key="4">
    <source>
        <dbReference type="Proteomes" id="UP000054270"/>
    </source>
</evidence>
<keyword evidence="1" id="KW-0812">Transmembrane</keyword>
<accession>A0A0D2N725</accession>
<dbReference type="OrthoDB" id="2952631at2759"/>
<gene>
    <name evidence="3" type="ORF">HYPSUDRAFT_48744</name>
</gene>
<reference evidence="4" key="1">
    <citation type="submission" date="2014-04" db="EMBL/GenBank/DDBJ databases">
        <title>Evolutionary Origins and Diversification of the Mycorrhizal Mutualists.</title>
        <authorList>
            <consortium name="DOE Joint Genome Institute"/>
            <consortium name="Mycorrhizal Genomics Consortium"/>
            <person name="Kohler A."/>
            <person name="Kuo A."/>
            <person name="Nagy L.G."/>
            <person name="Floudas D."/>
            <person name="Copeland A."/>
            <person name="Barry K.W."/>
            <person name="Cichocki N."/>
            <person name="Veneault-Fourrey C."/>
            <person name="LaButti K."/>
            <person name="Lindquist E.A."/>
            <person name="Lipzen A."/>
            <person name="Lundell T."/>
            <person name="Morin E."/>
            <person name="Murat C."/>
            <person name="Riley R."/>
            <person name="Ohm R."/>
            <person name="Sun H."/>
            <person name="Tunlid A."/>
            <person name="Henrissat B."/>
            <person name="Grigoriev I.V."/>
            <person name="Hibbett D.S."/>
            <person name="Martin F."/>
        </authorList>
    </citation>
    <scope>NUCLEOTIDE SEQUENCE [LARGE SCALE GENOMIC DNA]</scope>
    <source>
        <strain evidence="4">FD-334 SS-4</strain>
    </source>
</reference>
<evidence type="ECO:0000313" key="3">
    <source>
        <dbReference type="EMBL" id="KJA14929.1"/>
    </source>
</evidence>
<evidence type="ECO:0000256" key="1">
    <source>
        <dbReference type="SAM" id="Phobius"/>
    </source>
</evidence>
<dbReference type="AlphaFoldDB" id="A0A0D2N725"/>
<feature type="transmembrane region" description="Helical" evidence="1">
    <location>
        <begin position="61"/>
        <end position="83"/>
    </location>
</feature>
<name>A0A0D2N725_HYPSF</name>
<dbReference type="PANTHER" id="PTHR40465:SF1">
    <property type="entry name" value="DUF6534 DOMAIN-CONTAINING PROTEIN"/>
    <property type="match status" value="1"/>
</dbReference>
<proteinExistence type="predicted"/>
<dbReference type="Pfam" id="PF20152">
    <property type="entry name" value="DUF6534"/>
    <property type="match status" value="1"/>
</dbReference>
<dbReference type="InterPro" id="IPR045339">
    <property type="entry name" value="DUF6534"/>
</dbReference>
<dbReference type="EMBL" id="KN817660">
    <property type="protein sequence ID" value="KJA14929.1"/>
    <property type="molecule type" value="Genomic_DNA"/>
</dbReference>
<dbReference type="OMA" id="NCARSHA"/>
<feature type="transmembrane region" description="Helical" evidence="1">
    <location>
        <begin position="95"/>
        <end position="115"/>
    </location>
</feature>
<sequence length="232" mass="25889">MATTLASALPVLRLPAWVYRDVTTVLVGTMANWILFGFLSAQVYFYYIAFPDDRLILKSAVFLELMLETVQTVAVTHDVFVFFTTDPLVINQIGSSWYSIPLLTGLIACLAQAFYCYRVAVFTRWKYAVALIGTLSLCQLGAAVSVSIQTKHTNLISNVLGTDLSLITIGVWGASSLVCDVLIAAIMTYYLKKRDMGFKEPRYIIKRTIRLAIETGCITGQNIHHPSQWSRD</sequence>
<evidence type="ECO:0000259" key="2">
    <source>
        <dbReference type="Pfam" id="PF20152"/>
    </source>
</evidence>
<feature type="transmembrane region" description="Helical" evidence="1">
    <location>
        <begin position="30"/>
        <end position="49"/>
    </location>
</feature>
<keyword evidence="4" id="KW-1185">Reference proteome</keyword>
<dbReference type="PANTHER" id="PTHR40465">
    <property type="entry name" value="CHROMOSOME 1, WHOLE GENOME SHOTGUN SEQUENCE"/>
    <property type="match status" value="1"/>
</dbReference>
<dbReference type="STRING" id="945553.A0A0D2N725"/>
<feature type="transmembrane region" description="Helical" evidence="1">
    <location>
        <begin position="169"/>
        <end position="191"/>
    </location>
</feature>
<protein>
    <recommendedName>
        <fullName evidence="2">DUF6534 domain-containing protein</fullName>
    </recommendedName>
</protein>
<keyword evidence="1" id="KW-0472">Membrane</keyword>
<keyword evidence="1" id="KW-1133">Transmembrane helix</keyword>